<dbReference type="EMBL" id="BAAANH010000004">
    <property type="protein sequence ID" value="GAA1761149.1"/>
    <property type="molecule type" value="Genomic_DNA"/>
</dbReference>
<gene>
    <name evidence="2" type="ORF">GCM10009747_20310</name>
</gene>
<comment type="caution">
    <text evidence="2">The sequence shown here is derived from an EMBL/GenBank/DDBJ whole genome shotgun (WGS) entry which is preliminary data.</text>
</comment>
<dbReference type="Gene3D" id="1.10.8.1060">
    <property type="entry name" value="Corynebacterium glutamicum thioredoxin-dependent arsenate reductase, N-terminal domain"/>
    <property type="match status" value="1"/>
</dbReference>
<evidence type="ECO:0000256" key="1">
    <source>
        <dbReference type="SAM" id="MobiDB-lite"/>
    </source>
</evidence>
<protein>
    <recommendedName>
        <fullName evidence="4">DUF3562 domain-containing protein</fullName>
    </recommendedName>
</protein>
<dbReference type="NCBIfam" id="NF046112">
    <property type="entry name" value="MSMEG_6209_Nter"/>
    <property type="match status" value="1"/>
</dbReference>
<evidence type="ECO:0000313" key="2">
    <source>
        <dbReference type="EMBL" id="GAA1761149.1"/>
    </source>
</evidence>
<proteinExistence type="predicted"/>
<feature type="region of interest" description="Disordered" evidence="1">
    <location>
        <begin position="64"/>
        <end position="117"/>
    </location>
</feature>
<organism evidence="2 3">
    <name type="scientific">Agromyces humatus</name>
    <dbReference type="NCBI Taxonomy" id="279573"/>
    <lineage>
        <taxon>Bacteria</taxon>
        <taxon>Bacillati</taxon>
        <taxon>Actinomycetota</taxon>
        <taxon>Actinomycetes</taxon>
        <taxon>Micrococcales</taxon>
        <taxon>Microbacteriaceae</taxon>
        <taxon>Agromyces</taxon>
    </lineage>
</organism>
<sequence length="117" mass="12605">MSELDEARAIENVVARLEARFPTVSHEDVAAVVREEQHRLDDGRVRDFVPVLVEHAARDRLRAEAGIDAESAGPAADDGTMSPAARVGGQTELDPMEIERNSRRGGFLFGDIGGGPV</sequence>
<reference evidence="2 3" key="1">
    <citation type="journal article" date="2019" name="Int. J. Syst. Evol. Microbiol.">
        <title>The Global Catalogue of Microorganisms (GCM) 10K type strain sequencing project: providing services to taxonomists for standard genome sequencing and annotation.</title>
        <authorList>
            <consortium name="The Broad Institute Genomics Platform"/>
            <consortium name="The Broad Institute Genome Sequencing Center for Infectious Disease"/>
            <person name="Wu L."/>
            <person name="Ma J."/>
        </authorList>
    </citation>
    <scope>NUCLEOTIDE SEQUENCE [LARGE SCALE GENOMIC DNA]</scope>
    <source>
        <strain evidence="2 3">JCM 14319</strain>
    </source>
</reference>
<feature type="compositionally biased region" description="Gly residues" evidence="1">
    <location>
        <begin position="107"/>
        <end position="117"/>
    </location>
</feature>
<evidence type="ECO:0008006" key="4">
    <source>
        <dbReference type="Google" id="ProtNLM"/>
    </source>
</evidence>
<dbReference type="Proteomes" id="UP001500506">
    <property type="component" value="Unassembled WGS sequence"/>
</dbReference>
<keyword evidence="3" id="KW-1185">Reference proteome</keyword>
<accession>A0ABN2KNK5</accession>
<name>A0ABN2KNK5_9MICO</name>
<evidence type="ECO:0000313" key="3">
    <source>
        <dbReference type="Proteomes" id="UP001500506"/>
    </source>
</evidence>
<dbReference type="RefSeq" id="WP_232497762.1">
    <property type="nucleotide sequence ID" value="NZ_BAAANH010000004.1"/>
</dbReference>